<reference evidence="1 2" key="1">
    <citation type="submission" date="2019-03" db="EMBL/GenBank/DDBJ databases">
        <authorList>
            <person name="Jensen L."/>
            <person name="Storgaard J."/>
            <person name="Sulaj E."/>
            <person name="Schramm A."/>
            <person name="Marshall I.P.G."/>
        </authorList>
    </citation>
    <scope>NUCLEOTIDE SEQUENCE [LARGE SCALE GENOMIC DNA]</scope>
    <source>
        <strain evidence="1 2">2017H2G3</strain>
    </source>
</reference>
<dbReference type="InterPro" id="IPR038667">
    <property type="entry name" value="XkdH-like_sf"/>
</dbReference>
<dbReference type="OrthoDB" id="2942871at2"/>
<dbReference type="Proteomes" id="UP000293846">
    <property type="component" value="Unassembled WGS sequence"/>
</dbReference>
<dbReference type="RefSeq" id="WP_131238712.1">
    <property type="nucleotide sequence ID" value="NZ_SJTH01000060.1"/>
</dbReference>
<gene>
    <name evidence="1" type="ORF">E0Y62_23770</name>
</gene>
<dbReference type="EMBL" id="SJTH01000060">
    <property type="protein sequence ID" value="TCJ01497.1"/>
    <property type="molecule type" value="Genomic_DNA"/>
</dbReference>
<organism evidence="1 2">
    <name type="scientific">Cytobacillus praedii</name>
    <dbReference type="NCBI Taxonomy" id="1742358"/>
    <lineage>
        <taxon>Bacteria</taxon>
        <taxon>Bacillati</taxon>
        <taxon>Bacillota</taxon>
        <taxon>Bacilli</taxon>
        <taxon>Bacillales</taxon>
        <taxon>Bacillaceae</taxon>
        <taxon>Cytobacillus</taxon>
    </lineage>
</organism>
<evidence type="ECO:0000313" key="1">
    <source>
        <dbReference type="EMBL" id="TCJ01497.1"/>
    </source>
</evidence>
<proteinExistence type="predicted"/>
<dbReference type="Gene3D" id="2.40.10.370">
    <property type="entry name" value="Protein of unknown function DUF3599"/>
    <property type="match status" value="1"/>
</dbReference>
<evidence type="ECO:0008006" key="3">
    <source>
        <dbReference type="Google" id="ProtNLM"/>
    </source>
</evidence>
<comment type="caution">
    <text evidence="1">The sequence shown here is derived from an EMBL/GenBank/DDBJ whole genome shotgun (WGS) entry which is preliminary data.</text>
</comment>
<keyword evidence="2" id="KW-1185">Reference proteome</keyword>
<dbReference type="AlphaFoldDB" id="A0A4R1AP39"/>
<accession>A0A4R1AP39</accession>
<evidence type="ECO:0000313" key="2">
    <source>
        <dbReference type="Proteomes" id="UP000293846"/>
    </source>
</evidence>
<protein>
    <recommendedName>
        <fullName evidence="3">Phage protein</fullName>
    </recommendedName>
</protein>
<name>A0A4R1AP39_9BACI</name>
<sequence>MNIRELMGKATAAVEFMYDKQAIIKRHEAIEKPNGADGMDWVIKHENLPCRLSITTLNNTDQGVANIVQHDEKLFLSSSYDVLAGDVVIVDGVEYESAKKPFVYVSHQEVLLIYKGYA</sequence>